<dbReference type="InterPro" id="IPR027806">
    <property type="entry name" value="HARBI1_dom"/>
</dbReference>
<dbReference type="Proteomes" id="UP000247409">
    <property type="component" value="Unassembled WGS sequence"/>
</dbReference>
<reference evidence="4 5" key="1">
    <citation type="journal article" date="2018" name="Mol. Biol. Evol.">
        <title>Analysis of the draft genome of the red seaweed Gracilariopsis chorda provides insights into genome size evolution in Rhodophyta.</title>
        <authorList>
            <person name="Lee J."/>
            <person name="Yang E.C."/>
            <person name="Graf L."/>
            <person name="Yang J.H."/>
            <person name="Qiu H."/>
            <person name="Zel Zion U."/>
            <person name="Chan C.X."/>
            <person name="Stephens T.G."/>
            <person name="Weber A.P.M."/>
            <person name="Boo G.H."/>
            <person name="Boo S.M."/>
            <person name="Kim K.M."/>
            <person name="Shin Y."/>
            <person name="Jung M."/>
            <person name="Lee S.J."/>
            <person name="Yim H.S."/>
            <person name="Lee J.H."/>
            <person name="Bhattacharya D."/>
            <person name="Yoon H.S."/>
        </authorList>
    </citation>
    <scope>NUCLEOTIDE SEQUENCE [LARGE SCALE GENOMIC DNA]</scope>
    <source>
        <strain evidence="4 5">SKKU-2015</strain>
        <tissue evidence="4">Whole body</tissue>
    </source>
</reference>
<proteinExistence type="predicted"/>
<evidence type="ECO:0000313" key="5">
    <source>
        <dbReference type="Proteomes" id="UP000247409"/>
    </source>
</evidence>
<evidence type="ECO:0000259" key="3">
    <source>
        <dbReference type="Pfam" id="PF13359"/>
    </source>
</evidence>
<protein>
    <recommendedName>
        <fullName evidence="3">DDE Tnp4 domain-containing protein</fullName>
    </recommendedName>
</protein>
<evidence type="ECO:0000256" key="2">
    <source>
        <dbReference type="ARBA" id="ARBA00022723"/>
    </source>
</evidence>
<evidence type="ECO:0000313" key="4">
    <source>
        <dbReference type="EMBL" id="PXF46215.1"/>
    </source>
</evidence>
<accession>A0A2V3IVV9</accession>
<feature type="domain" description="DDE Tnp4" evidence="3">
    <location>
        <begin position="3"/>
        <end position="128"/>
    </location>
</feature>
<dbReference type="STRING" id="448386.A0A2V3IVV9"/>
<keyword evidence="2" id="KW-0479">Metal-binding</keyword>
<dbReference type="Pfam" id="PF13359">
    <property type="entry name" value="DDE_Tnp_4"/>
    <property type="match status" value="1"/>
</dbReference>
<organism evidence="4 5">
    <name type="scientific">Gracilariopsis chorda</name>
    <dbReference type="NCBI Taxonomy" id="448386"/>
    <lineage>
        <taxon>Eukaryota</taxon>
        <taxon>Rhodophyta</taxon>
        <taxon>Florideophyceae</taxon>
        <taxon>Rhodymeniophycidae</taxon>
        <taxon>Gracilariales</taxon>
        <taxon>Gracilariaceae</taxon>
        <taxon>Gracilariopsis</taxon>
    </lineage>
</organism>
<comment type="caution">
    <text evidence="4">The sequence shown here is derived from an EMBL/GenBank/DDBJ whole genome shotgun (WGS) entry which is preliminary data.</text>
</comment>
<dbReference type="AlphaFoldDB" id="A0A2V3IVV9"/>
<dbReference type="EMBL" id="NBIV01000042">
    <property type="protein sequence ID" value="PXF46215.1"/>
    <property type="molecule type" value="Genomic_DNA"/>
</dbReference>
<gene>
    <name evidence="4" type="ORF">BWQ96_04000</name>
</gene>
<evidence type="ECO:0000256" key="1">
    <source>
        <dbReference type="ARBA" id="ARBA00001968"/>
    </source>
</evidence>
<name>A0A2V3IVV9_9FLOR</name>
<keyword evidence="5" id="KW-1185">Reference proteome</keyword>
<dbReference type="OrthoDB" id="164661at2759"/>
<dbReference type="GO" id="GO:0046872">
    <property type="term" value="F:metal ion binding"/>
    <property type="evidence" value="ECO:0007669"/>
    <property type="project" value="UniProtKB-KW"/>
</dbReference>
<comment type="cofactor">
    <cofactor evidence="1">
        <name>a divalent metal cation</name>
        <dbReference type="ChEBI" id="CHEBI:60240"/>
    </cofactor>
</comment>
<sequence length="184" mass="20895">MYISRPKGSAQRATYSGHNWRNCLKFQALSTPHGLIFHIFGPVEGRRHDMMVYRHSNINEELSTTLCIDGTQYYIYGDPAYVIRPYLIVGYGGALLTEEQKQFNKEISACRIAVEWAFKDIKKYFSHVSSAKKMRIGCTPAALWYFVSALVWNFHACLHGSQSATASNSAAPTLEEYIATIRKE</sequence>